<dbReference type="GO" id="GO:0006420">
    <property type="term" value="P:arginyl-tRNA aminoacylation"/>
    <property type="evidence" value="ECO:0007669"/>
    <property type="project" value="UniProtKB-UniRule"/>
</dbReference>
<evidence type="ECO:0000313" key="15">
    <source>
        <dbReference type="EMBL" id="SHH91460.1"/>
    </source>
</evidence>
<keyword evidence="8 11" id="KW-0648">Protein biosynthesis</keyword>
<dbReference type="InterPro" id="IPR001412">
    <property type="entry name" value="aa-tRNA-synth_I_CS"/>
</dbReference>
<evidence type="ECO:0000256" key="9">
    <source>
        <dbReference type="ARBA" id="ARBA00023146"/>
    </source>
</evidence>
<sequence length="566" mass="65097">MIDFKNQAVNLMSQIDSSLDIGEIESLIEIPPSYDMGDYAFPCFKLAKTFRKAPNLIAEEIANKIGENEYFERIENVGPYVNFFVNKEVLAKTVLDDIKSKNERYGSSTLGEGKTVIVEYSSPNIAKPFHIGHIRTTIIGHSLYRIYSFLGYKTIAINHLGDYGTQFGKLIVAYKNWGDRSVIEKDPINELLKLYVKFHEEAEKNDNLNDEARSWFKKLEDGNEEALKLWHWMREISLKEFNKVYDLLGIKFDYFTGESFYSDKMPRVIEELEEKNLLVKSEGAEIVDLESYNMPPALIKKSDGSTLYITRDIAAAIYRKENFDFYKNIYVVGSEQILHFKQWKKVIELMGYDWAEDCIHVPFGMVSLEEGTMSTRKGKVVFLEDVLKKAVEKTRDIIDERNPDLDDKEAVAKQVGIGAIVFQELFNSRIKDYIFSWDKTLSFEGETGPYVQYAHARASSLLGKSNFSIEDEVDYSLLNTEEEMNIIRLLYGFPNVIIDSAEKNEPSFVTRQIVEIAKAFNRFYHNCPILTEEEDLKTARLHLVYATKVVLKTGLSLLGIEAPEKM</sequence>
<evidence type="ECO:0000256" key="5">
    <source>
        <dbReference type="ARBA" id="ARBA00022598"/>
    </source>
</evidence>
<dbReference type="EC" id="6.1.1.19" evidence="11"/>
<reference evidence="15 16" key="1">
    <citation type="submission" date="2016-11" db="EMBL/GenBank/DDBJ databases">
        <authorList>
            <person name="Jaros S."/>
            <person name="Januszkiewicz K."/>
            <person name="Wedrychowicz H."/>
        </authorList>
    </citation>
    <scope>NUCLEOTIDE SEQUENCE [LARGE SCALE GENOMIC DNA]</scope>
    <source>
        <strain evidence="15 16">DSM 13106</strain>
    </source>
</reference>
<evidence type="ECO:0000256" key="8">
    <source>
        <dbReference type="ARBA" id="ARBA00022917"/>
    </source>
</evidence>
<dbReference type="EMBL" id="FQXR01000005">
    <property type="protein sequence ID" value="SHH91460.1"/>
    <property type="molecule type" value="Genomic_DNA"/>
</dbReference>
<dbReference type="PROSITE" id="PS00178">
    <property type="entry name" value="AA_TRNA_LIGASE_I"/>
    <property type="match status" value="1"/>
</dbReference>
<dbReference type="NCBIfam" id="TIGR00456">
    <property type="entry name" value="argS"/>
    <property type="match status" value="1"/>
</dbReference>
<keyword evidence="9 11" id="KW-0030">Aminoacyl-tRNA synthetase</keyword>
<feature type="domain" description="DALR anticodon binding" evidence="13">
    <location>
        <begin position="451"/>
        <end position="566"/>
    </location>
</feature>
<evidence type="ECO:0000259" key="13">
    <source>
        <dbReference type="SMART" id="SM00836"/>
    </source>
</evidence>
<evidence type="ECO:0000256" key="12">
    <source>
        <dbReference type="RuleBase" id="RU363038"/>
    </source>
</evidence>
<gene>
    <name evidence="11" type="primary">argS</name>
    <name evidence="15" type="ORF">SAMN02745180_01430</name>
</gene>
<dbReference type="CDD" id="cd07956">
    <property type="entry name" value="Anticodon_Ia_Arg"/>
    <property type="match status" value="1"/>
</dbReference>
<dbReference type="HAMAP" id="MF_00123">
    <property type="entry name" value="Arg_tRNA_synth"/>
    <property type="match status" value="1"/>
</dbReference>
<dbReference type="InterPro" id="IPR009080">
    <property type="entry name" value="tRNAsynth_Ia_anticodon-bd"/>
</dbReference>
<keyword evidence="5 11" id="KW-0436">Ligase</keyword>
<dbReference type="Pfam" id="PF00750">
    <property type="entry name" value="tRNA-synt_1d"/>
    <property type="match status" value="1"/>
</dbReference>
<dbReference type="RefSeq" id="WP_072744094.1">
    <property type="nucleotide sequence ID" value="NZ_FQXR01000005.1"/>
</dbReference>
<dbReference type="PANTHER" id="PTHR11956">
    <property type="entry name" value="ARGINYL-TRNA SYNTHETASE"/>
    <property type="match status" value="1"/>
</dbReference>
<evidence type="ECO:0000256" key="4">
    <source>
        <dbReference type="ARBA" id="ARBA00022490"/>
    </source>
</evidence>
<dbReference type="Gene3D" id="1.10.730.10">
    <property type="entry name" value="Isoleucyl-tRNA Synthetase, Domain 1"/>
    <property type="match status" value="1"/>
</dbReference>
<evidence type="ECO:0000256" key="1">
    <source>
        <dbReference type="ARBA" id="ARBA00004496"/>
    </source>
</evidence>
<evidence type="ECO:0000313" key="16">
    <source>
        <dbReference type="Proteomes" id="UP000184389"/>
    </source>
</evidence>
<dbReference type="STRING" id="1123281.SAMN02745180_01430"/>
<evidence type="ECO:0000256" key="3">
    <source>
        <dbReference type="ARBA" id="ARBA00011245"/>
    </source>
</evidence>
<feature type="short sequence motif" description="'HIGH' region" evidence="11">
    <location>
        <begin position="123"/>
        <end position="133"/>
    </location>
</feature>
<proteinExistence type="inferred from homology"/>
<dbReference type="InterPro" id="IPR036695">
    <property type="entry name" value="Arg-tRNA-synth_N_sf"/>
</dbReference>
<dbReference type="InterPro" id="IPR014729">
    <property type="entry name" value="Rossmann-like_a/b/a_fold"/>
</dbReference>
<evidence type="ECO:0000256" key="11">
    <source>
        <dbReference type="HAMAP-Rule" id="MF_00123"/>
    </source>
</evidence>
<feature type="domain" description="Arginyl tRNA synthetase N-terminal" evidence="14">
    <location>
        <begin position="6"/>
        <end position="85"/>
    </location>
</feature>
<dbReference type="FunFam" id="3.40.50.620:FF:000116">
    <property type="entry name" value="Arginine--tRNA ligase"/>
    <property type="match status" value="1"/>
</dbReference>
<accession>A0A1M5WVH5</accession>
<dbReference type="PANTHER" id="PTHR11956:SF5">
    <property type="entry name" value="ARGININE--TRNA LIGASE, CYTOPLASMIC"/>
    <property type="match status" value="1"/>
</dbReference>
<keyword evidence="4 11" id="KW-0963">Cytoplasm</keyword>
<dbReference type="SMART" id="SM00836">
    <property type="entry name" value="DALR_1"/>
    <property type="match status" value="1"/>
</dbReference>
<dbReference type="Pfam" id="PF05746">
    <property type="entry name" value="DALR_1"/>
    <property type="match status" value="1"/>
</dbReference>
<evidence type="ECO:0000256" key="6">
    <source>
        <dbReference type="ARBA" id="ARBA00022741"/>
    </source>
</evidence>
<dbReference type="InterPro" id="IPR005148">
    <property type="entry name" value="Arg-tRNA-synth_N"/>
</dbReference>
<dbReference type="Pfam" id="PF03485">
    <property type="entry name" value="Arg_tRNA_synt_N"/>
    <property type="match status" value="1"/>
</dbReference>
<dbReference type="Gene3D" id="3.40.50.620">
    <property type="entry name" value="HUPs"/>
    <property type="match status" value="1"/>
</dbReference>
<dbReference type="Proteomes" id="UP000184389">
    <property type="component" value="Unassembled WGS sequence"/>
</dbReference>
<dbReference type="SUPFAM" id="SSF47323">
    <property type="entry name" value="Anticodon-binding domain of a subclass of class I aminoacyl-tRNA synthetases"/>
    <property type="match status" value="1"/>
</dbReference>
<dbReference type="InterPro" id="IPR001278">
    <property type="entry name" value="Arg-tRNA-ligase"/>
</dbReference>
<protein>
    <recommendedName>
        <fullName evidence="11">Arginine--tRNA ligase</fullName>
        <ecNumber evidence="11">6.1.1.19</ecNumber>
    </recommendedName>
    <alternativeName>
        <fullName evidence="11">Arginyl-tRNA synthetase</fullName>
        <shortName evidence="11">ArgRS</shortName>
    </alternativeName>
</protein>
<dbReference type="InterPro" id="IPR008909">
    <property type="entry name" value="DALR_anticod-bd"/>
</dbReference>
<evidence type="ECO:0000259" key="14">
    <source>
        <dbReference type="SMART" id="SM01016"/>
    </source>
</evidence>
<dbReference type="SUPFAM" id="SSF52374">
    <property type="entry name" value="Nucleotidylyl transferase"/>
    <property type="match status" value="1"/>
</dbReference>
<keyword evidence="6 11" id="KW-0547">Nucleotide-binding</keyword>
<organism evidence="15 16">
    <name type="scientific">Sporanaerobacter acetigenes DSM 13106</name>
    <dbReference type="NCBI Taxonomy" id="1123281"/>
    <lineage>
        <taxon>Bacteria</taxon>
        <taxon>Bacillati</taxon>
        <taxon>Bacillota</taxon>
        <taxon>Tissierellia</taxon>
        <taxon>Tissierellales</taxon>
        <taxon>Sporanaerobacteraceae</taxon>
        <taxon>Sporanaerobacter</taxon>
    </lineage>
</organism>
<evidence type="ECO:0000256" key="7">
    <source>
        <dbReference type="ARBA" id="ARBA00022840"/>
    </source>
</evidence>
<dbReference type="Gene3D" id="3.30.1360.70">
    <property type="entry name" value="Arginyl tRNA synthetase N-terminal domain"/>
    <property type="match status" value="1"/>
</dbReference>
<keyword evidence="16" id="KW-1185">Reference proteome</keyword>
<evidence type="ECO:0000256" key="2">
    <source>
        <dbReference type="ARBA" id="ARBA00005594"/>
    </source>
</evidence>
<dbReference type="PRINTS" id="PR01038">
    <property type="entry name" value="TRNASYNTHARG"/>
</dbReference>
<dbReference type="GO" id="GO:0005524">
    <property type="term" value="F:ATP binding"/>
    <property type="evidence" value="ECO:0007669"/>
    <property type="project" value="UniProtKB-UniRule"/>
</dbReference>
<comment type="catalytic activity">
    <reaction evidence="10 11">
        <text>tRNA(Arg) + L-arginine + ATP = L-arginyl-tRNA(Arg) + AMP + diphosphate</text>
        <dbReference type="Rhea" id="RHEA:20301"/>
        <dbReference type="Rhea" id="RHEA-COMP:9658"/>
        <dbReference type="Rhea" id="RHEA-COMP:9673"/>
        <dbReference type="ChEBI" id="CHEBI:30616"/>
        <dbReference type="ChEBI" id="CHEBI:32682"/>
        <dbReference type="ChEBI" id="CHEBI:33019"/>
        <dbReference type="ChEBI" id="CHEBI:78442"/>
        <dbReference type="ChEBI" id="CHEBI:78513"/>
        <dbReference type="ChEBI" id="CHEBI:456215"/>
        <dbReference type="EC" id="6.1.1.19"/>
    </reaction>
</comment>
<dbReference type="FunFam" id="1.10.730.10:FF:000006">
    <property type="entry name" value="Arginyl-tRNA synthetase 2, mitochondrial"/>
    <property type="match status" value="1"/>
</dbReference>
<dbReference type="InterPro" id="IPR035684">
    <property type="entry name" value="ArgRS_core"/>
</dbReference>
<comment type="subcellular location">
    <subcellularLocation>
        <location evidence="1 11">Cytoplasm</location>
    </subcellularLocation>
</comment>
<dbReference type="CDD" id="cd00671">
    <property type="entry name" value="ArgRS_core"/>
    <property type="match status" value="1"/>
</dbReference>
<comment type="subunit">
    <text evidence="3 11">Monomer.</text>
</comment>
<dbReference type="GO" id="GO:0004814">
    <property type="term" value="F:arginine-tRNA ligase activity"/>
    <property type="evidence" value="ECO:0007669"/>
    <property type="project" value="UniProtKB-UniRule"/>
</dbReference>
<keyword evidence="7 11" id="KW-0067">ATP-binding</keyword>
<dbReference type="OrthoDB" id="9805987at2"/>
<evidence type="ECO:0000256" key="10">
    <source>
        <dbReference type="ARBA" id="ARBA00049339"/>
    </source>
</evidence>
<dbReference type="SMART" id="SM01016">
    <property type="entry name" value="Arg_tRNA_synt_N"/>
    <property type="match status" value="1"/>
</dbReference>
<dbReference type="GO" id="GO:0005737">
    <property type="term" value="C:cytoplasm"/>
    <property type="evidence" value="ECO:0007669"/>
    <property type="project" value="UniProtKB-SubCell"/>
</dbReference>
<dbReference type="AlphaFoldDB" id="A0A1M5WVH5"/>
<dbReference type="SUPFAM" id="SSF55190">
    <property type="entry name" value="Arginyl-tRNA synthetase (ArgRS), N-terminal 'additional' domain"/>
    <property type="match status" value="1"/>
</dbReference>
<name>A0A1M5WVH5_9FIRM</name>
<comment type="similarity">
    <text evidence="2 11 12">Belongs to the class-I aminoacyl-tRNA synthetase family.</text>
</comment>